<evidence type="ECO:0000256" key="2">
    <source>
        <dbReference type="SAM" id="Phobius"/>
    </source>
</evidence>
<evidence type="ECO:0000259" key="4">
    <source>
        <dbReference type="PROSITE" id="PS50011"/>
    </source>
</evidence>
<comment type="caution">
    <text evidence="5">The sequence shown here is derived from an EMBL/GenBank/DDBJ whole genome shotgun (WGS) entry which is preliminary data.</text>
</comment>
<protein>
    <recommendedName>
        <fullName evidence="4">Protein kinase domain-containing protein</fullName>
    </recommendedName>
</protein>
<reference evidence="5" key="1">
    <citation type="submission" date="2023-10" db="EMBL/GenBank/DDBJ databases">
        <title>Chromosome-level genome of the transformable northern wattle, Acacia crassicarpa.</title>
        <authorList>
            <person name="Massaro I."/>
            <person name="Sinha N.R."/>
            <person name="Poethig S."/>
            <person name="Leichty A.R."/>
        </authorList>
    </citation>
    <scope>NUCLEOTIDE SEQUENCE</scope>
    <source>
        <strain evidence="5">Acra3RX</strain>
        <tissue evidence="5">Leaf</tissue>
    </source>
</reference>
<dbReference type="InterPro" id="IPR011009">
    <property type="entry name" value="Kinase-like_dom_sf"/>
</dbReference>
<keyword evidence="2" id="KW-0472">Membrane</keyword>
<evidence type="ECO:0000313" key="6">
    <source>
        <dbReference type="Proteomes" id="UP001293593"/>
    </source>
</evidence>
<dbReference type="GO" id="GO:0005524">
    <property type="term" value="F:ATP binding"/>
    <property type="evidence" value="ECO:0007669"/>
    <property type="project" value="InterPro"/>
</dbReference>
<dbReference type="InterPro" id="IPR032675">
    <property type="entry name" value="LRR_dom_sf"/>
</dbReference>
<feature type="chain" id="PRO_5041998851" description="Protein kinase domain-containing protein" evidence="3">
    <location>
        <begin position="29"/>
        <end position="645"/>
    </location>
</feature>
<dbReference type="Pfam" id="PF07714">
    <property type="entry name" value="PK_Tyr_Ser-Thr"/>
    <property type="match status" value="1"/>
</dbReference>
<proteinExistence type="predicted"/>
<feature type="region of interest" description="Disordered" evidence="1">
    <location>
        <begin position="610"/>
        <end position="645"/>
    </location>
</feature>
<dbReference type="PANTHER" id="PTHR48007">
    <property type="entry name" value="LEUCINE-RICH REPEAT RECEPTOR-LIKE PROTEIN KINASE PXC1"/>
    <property type="match status" value="1"/>
</dbReference>
<feature type="compositionally biased region" description="Low complexity" evidence="1">
    <location>
        <begin position="203"/>
        <end position="215"/>
    </location>
</feature>
<feature type="signal peptide" evidence="3">
    <location>
        <begin position="1"/>
        <end position="28"/>
    </location>
</feature>
<keyword evidence="6" id="KW-1185">Reference proteome</keyword>
<feature type="region of interest" description="Disordered" evidence="1">
    <location>
        <begin position="203"/>
        <end position="238"/>
    </location>
</feature>
<keyword evidence="3" id="KW-0732">Signal</keyword>
<dbReference type="GO" id="GO:0004672">
    <property type="term" value="F:protein kinase activity"/>
    <property type="evidence" value="ECO:0007669"/>
    <property type="project" value="InterPro"/>
</dbReference>
<dbReference type="SUPFAM" id="SSF56112">
    <property type="entry name" value="Protein kinase-like (PK-like)"/>
    <property type="match status" value="1"/>
</dbReference>
<dbReference type="Proteomes" id="UP001293593">
    <property type="component" value="Unassembled WGS sequence"/>
</dbReference>
<dbReference type="Gene3D" id="1.10.510.10">
    <property type="entry name" value="Transferase(Phosphotransferase) domain 1"/>
    <property type="match status" value="1"/>
</dbReference>
<dbReference type="PROSITE" id="PS50011">
    <property type="entry name" value="PROTEIN_KINASE_DOM"/>
    <property type="match status" value="1"/>
</dbReference>
<dbReference type="Gene3D" id="3.30.200.20">
    <property type="entry name" value="Phosphorylase Kinase, domain 1"/>
    <property type="match status" value="1"/>
</dbReference>
<evidence type="ECO:0000256" key="1">
    <source>
        <dbReference type="SAM" id="MobiDB-lite"/>
    </source>
</evidence>
<name>A0AAE1IQB5_9FABA</name>
<feature type="compositionally biased region" description="Low complexity" evidence="1">
    <location>
        <begin position="626"/>
        <end position="638"/>
    </location>
</feature>
<feature type="domain" description="Protein kinase" evidence="4">
    <location>
        <begin position="328"/>
        <end position="611"/>
    </location>
</feature>
<keyword evidence="2" id="KW-0812">Transmembrane</keyword>
<organism evidence="5 6">
    <name type="scientific">Acacia crassicarpa</name>
    <name type="common">northern wattle</name>
    <dbReference type="NCBI Taxonomy" id="499986"/>
    <lineage>
        <taxon>Eukaryota</taxon>
        <taxon>Viridiplantae</taxon>
        <taxon>Streptophyta</taxon>
        <taxon>Embryophyta</taxon>
        <taxon>Tracheophyta</taxon>
        <taxon>Spermatophyta</taxon>
        <taxon>Magnoliopsida</taxon>
        <taxon>eudicotyledons</taxon>
        <taxon>Gunneridae</taxon>
        <taxon>Pentapetalae</taxon>
        <taxon>rosids</taxon>
        <taxon>fabids</taxon>
        <taxon>Fabales</taxon>
        <taxon>Fabaceae</taxon>
        <taxon>Caesalpinioideae</taxon>
        <taxon>mimosoid clade</taxon>
        <taxon>Acacieae</taxon>
        <taxon>Acacia</taxon>
    </lineage>
</organism>
<gene>
    <name evidence="5" type="ORF">QN277_009685</name>
</gene>
<sequence length="645" mass="72452">MEFPTFALEHGLVAVLLAAQLMNTLVVAQDSPFRNPVEKDALHSLKATFKDPFLNSNWIGFPCNEAEPSRWFGIQCSTSFRVTGIVLEGMGLTGKIDVKAFFNFTELSILSFKNNSLKGNLMDFSNNHHLKYIDLSSNEFDGPITRSLLNLNLLETLLLQDNKLIGPLPEFSQPSLEIINVSGNNLHGKVRITQNFRSRGLRGPLSLKSRSSSLKASVPTPGGYSENEEAENQNGSSNKDNTSTILIIFNVILLFAMILLAYFYYKTAKKLNNIMKQQIPNNKDVMENTVDKVEMRDRHSSVVMAVDEKKELIFFTDEPKFQMNELLKASAEGLGQGIMGNSYKAMLNGGASIVVKRLRDLKPMTREDFAKQLHEIADLRHPNLLCLLAYYNSRDERLLLYRYAEKGNLFFKLHGNRSGNRIPFTWNSRLSVAKGVARGLTYLHLNAKPNNTTTMAPHGNLKSSNVLLDENETVLVSDYGLSSLIAQPKAAQRMVVYKSPEYGNTRKVSKQSDVWSYGCLLIELLTGRLSTCSAPPGVTGSDLWNWVHRAVREEWTAEIFDKEISRQRGALPGMLRLLQIAMRCTDRFPENRPDMREVVREVEKIEVVPWTSEDEEDASADRSITTDDSLYSTSTTASGIIGDDR</sequence>
<dbReference type="InterPro" id="IPR046959">
    <property type="entry name" value="PRK1-6/SRF4-like"/>
</dbReference>
<evidence type="ECO:0000256" key="3">
    <source>
        <dbReference type="SAM" id="SignalP"/>
    </source>
</evidence>
<accession>A0AAE1IQB5</accession>
<keyword evidence="2" id="KW-1133">Transmembrane helix</keyword>
<feature type="transmembrane region" description="Helical" evidence="2">
    <location>
        <begin position="245"/>
        <end position="265"/>
    </location>
</feature>
<evidence type="ECO:0000313" key="5">
    <source>
        <dbReference type="EMBL" id="KAK4254282.1"/>
    </source>
</evidence>
<dbReference type="PANTHER" id="PTHR48007:SF43">
    <property type="entry name" value="POLLEN RECEPTOR-LIKE KINASE 4"/>
    <property type="match status" value="1"/>
</dbReference>
<dbReference type="EMBL" id="JAWXYG010000014">
    <property type="protein sequence ID" value="KAK4254282.1"/>
    <property type="molecule type" value="Genomic_DNA"/>
</dbReference>
<dbReference type="AlphaFoldDB" id="A0AAE1IQB5"/>
<dbReference type="SUPFAM" id="SSF52058">
    <property type="entry name" value="L domain-like"/>
    <property type="match status" value="1"/>
</dbReference>
<dbReference type="InterPro" id="IPR001245">
    <property type="entry name" value="Ser-Thr/Tyr_kinase_cat_dom"/>
</dbReference>
<dbReference type="Gene3D" id="3.80.10.10">
    <property type="entry name" value="Ribonuclease Inhibitor"/>
    <property type="match status" value="1"/>
</dbReference>
<dbReference type="InterPro" id="IPR000719">
    <property type="entry name" value="Prot_kinase_dom"/>
</dbReference>